<feature type="region of interest" description="Disordered" evidence="1">
    <location>
        <begin position="1"/>
        <end position="25"/>
    </location>
</feature>
<evidence type="ECO:0000313" key="2">
    <source>
        <dbReference type="EMBL" id="TNN53095.1"/>
    </source>
</evidence>
<comment type="caution">
    <text evidence="2">The sequence shown here is derived from an EMBL/GenBank/DDBJ whole genome shotgun (WGS) entry which is preliminary data.</text>
</comment>
<gene>
    <name evidence="2" type="ORF">EYF80_036677</name>
</gene>
<evidence type="ECO:0000313" key="3">
    <source>
        <dbReference type="Proteomes" id="UP000314294"/>
    </source>
</evidence>
<reference evidence="2 3" key="1">
    <citation type="submission" date="2019-03" db="EMBL/GenBank/DDBJ databases">
        <title>First draft genome of Liparis tanakae, snailfish: a comprehensive survey of snailfish specific genes.</title>
        <authorList>
            <person name="Kim W."/>
            <person name="Song I."/>
            <person name="Jeong J.-H."/>
            <person name="Kim D."/>
            <person name="Kim S."/>
            <person name="Ryu S."/>
            <person name="Song J.Y."/>
            <person name="Lee S.K."/>
        </authorList>
    </citation>
    <scope>NUCLEOTIDE SEQUENCE [LARGE SCALE GENOMIC DNA]</scope>
    <source>
        <tissue evidence="2">Muscle</tissue>
    </source>
</reference>
<sequence>MAAPMSQREPLDYDTDFTSRGGLGSQRRRRAERRFCLRYDILFIMWSNTSPMYSPPKHWFFISSSSSILHSVTSPSSNLYQRFFSPSPPFLWMITPTRRYLELPGGVGSEGSFCWITWFSGLTSSPSSLATPATVYGSMSSSRGNSK</sequence>
<evidence type="ECO:0000256" key="1">
    <source>
        <dbReference type="SAM" id="MobiDB-lite"/>
    </source>
</evidence>
<accession>A0A4Z2GIM9</accession>
<dbReference type="EMBL" id="SRLO01000526">
    <property type="protein sequence ID" value="TNN53095.1"/>
    <property type="molecule type" value="Genomic_DNA"/>
</dbReference>
<keyword evidence="3" id="KW-1185">Reference proteome</keyword>
<protein>
    <submittedName>
        <fullName evidence="2">Uncharacterized protein</fullName>
    </submittedName>
</protein>
<proteinExistence type="predicted"/>
<dbReference type="AlphaFoldDB" id="A0A4Z2GIM9"/>
<dbReference type="Proteomes" id="UP000314294">
    <property type="component" value="Unassembled WGS sequence"/>
</dbReference>
<name>A0A4Z2GIM9_9TELE</name>
<organism evidence="2 3">
    <name type="scientific">Liparis tanakae</name>
    <name type="common">Tanaka's snailfish</name>
    <dbReference type="NCBI Taxonomy" id="230148"/>
    <lineage>
        <taxon>Eukaryota</taxon>
        <taxon>Metazoa</taxon>
        <taxon>Chordata</taxon>
        <taxon>Craniata</taxon>
        <taxon>Vertebrata</taxon>
        <taxon>Euteleostomi</taxon>
        <taxon>Actinopterygii</taxon>
        <taxon>Neopterygii</taxon>
        <taxon>Teleostei</taxon>
        <taxon>Neoteleostei</taxon>
        <taxon>Acanthomorphata</taxon>
        <taxon>Eupercaria</taxon>
        <taxon>Perciformes</taxon>
        <taxon>Cottioidei</taxon>
        <taxon>Cottales</taxon>
        <taxon>Liparidae</taxon>
        <taxon>Liparis</taxon>
    </lineage>
</organism>